<dbReference type="AlphaFoldDB" id="A0A418VQ55"/>
<dbReference type="Proteomes" id="UP000283458">
    <property type="component" value="Unassembled WGS sequence"/>
</dbReference>
<evidence type="ECO:0000313" key="6">
    <source>
        <dbReference type="Proteomes" id="UP000283458"/>
    </source>
</evidence>
<evidence type="ECO:0000259" key="4">
    <source>
        <dbReference type="PROSITE" id="PS01124"/>
    </source>
</evidence>
<dbReference type="Pfam" id="PF14525">
    <property type="entry name" value="AraC_binding_2"/>
    <property type="match status" value="1"/>
</dbReference>
<dbReference type="Pfam" id="PF12833">
    <property type="entry name" value="HTH_18"/>
    <property type="match status" value="1"/>
</dbReference>
<evidence type="ECO:0000313" key="5">
    <source>
        <dbReference type="EMBL" id="RJF78394.1"/>
    </source>
</evidence>
<keyword evidence="3" id="KW-0804">Transcription</keyword>
<dbReference type="PANTHER" id="PTHR46796:SF6">
    <property type="entry name" value="ARAC SUBFAMILY"/>
    <property type="match status" value="1"/>
</dbReference>
<proteinExistence type="predicted"/>
<dbReference type="InterPro" id="IPR009057">
    <property type="entry name" value="Homeodomain-like_sf"/>
</dbReference>
<protein>
    <submittedName>
        <fullName evidence="5">Helix-turn-helix domain-containing protein</fullName>
    </submittedName>
</protein>
<reference evidence="5 6" key="1">
    <citation type="submission" date="2018-09" db="EMBL/GenBank/DDBJ databases">
        <authorList>
            <person name="Zhu H."/>
        </authorList>
    </citation>
    <scope>NUCLEOTIDE SEQUENCE [LARGE SCALE GENOMIC DNA]</scope>
    <source>
        <strain evidence="5 6">K2W22B-5</strain>
    </source>
</reference>
<dbReference type="GO" id="GO:0043565">
    <property type="term" value="F:sequence-specific DNA binding"/>
    <property type="evidence" value="ECO:0007669"/>
    <property type="project" value="InterPro"/>
</dbReference>
<keyword evidence="6" id="KW-1185">Reference proteome</keyword>
<dbReference type="EMBL" id="QYUL01000004">
    <property type="protein sequence ID" value="RJF78394.1"/>
    <property type="molecule type" value="Genomic_DNA"/>
</dbReference>
<dbReference type="InterPro" id="IPR020449">
    <property type="entry name" value="Tscrpt_reg_AraC-type_HTH"/>
</dbReference>
<dbReference type="GO" id="GO:0003700">
    <property type="term" value="F:DNA-binding transcription factor activity"/>
    <property type="evidence" value="ECO:0007669"/>
    <property type="project" value="InterPro"/>
</dbReference>
<dbReference type="InterPro" id="IPR018060">
    <property type="entry name" value="HTH_AraC"/>
</dbReference>
<dbReference type="SMART" id="SM00342">
    <property type="entry name" value="HTH_ARAC"/>
    <property type="match status" value="1"/>
</dbReference>
<sequence>MSDAIGDTSPALRFDSLEMPTEEGFWRWRDQMSPIFDVGVSRDAVGSFRGSLHTYHLGSVLLGRCTTVTQSFDRSRQLIARSGIDHYLVQLQRQGRSRGVMGRREVDVGPGDVCILDLAQTIHTVDNDIDSLTLCLPREMLAPLVTAPDELHGLGLPGGSPLGALLSAHVRSLYRAAEALSPRDALTVTRGTAALVAGCLGPTIDALDLVRPQMQASRMAAIKRYIDMCLGDPDFGAAQIAEAFGVSRPTLYRLFEPLGGVAAYILRRRLDRSLADLTSSHRRRRVADIAHRWGFRSEAAFSRAFRAAFGMTPRDVRSSRQGLRSSAAGSTDAFKRWFHELAIL</sequence>
<dbReference type="PRINTS" id="PR00032">
    <property type="entry name" value="HTHARAC"/>
</dbReference>
<organism evidence="5 6">
    <name type="scientific">Azospirillum cavernae</name>
    <dbReference type="NCBI Taxonomy" id="2320860"/>
    <lineage>
        <taxon>Bacteria</taxon>
        <taxon>Pseudomonadati</taxon>
        <taxon>Pseudomonadota</taxon>
        <taxon>Alphaproteobacteria</taxon>
        <taxon>Rhodospirillales</taxon>
        <taxon>Azospirillaceae</taxon>
        <taxon>Azospirillum</taxon>
    </lineage>
</organism>
<evidence type="ECO:0000256" key="1">
    <source>
        <dbReference type="ARBA" id="ARBA00023015"/>
    </source>
</evidence>
<dbReference type="PANTHER" id="PTHR46796">
    <property type="entry name" value="HTH-TYPE TRANSCRIPTIONAL ACTIVATOR RHAS-RELATED"/>
    <property type="match status" value="1"/>
</dbReference>
<dbReference type="InterPro" id="IPR050204">
    <property type="entry name" value="AraC_XylS_family_regulators"/>
</dbReference>
<feature type="domain" description="HTH araC/xylS-type" evidence="4">
    <location>
        <begin position="220"/>
        <end position="319"/>
    </location>
</feature>
<evidence type="ECO:0000256" key="3">
    <source>
        <dbReference type="ARBA" id="ARBA00023163"/>
    </source>
</evidence>
<dbReference type="PROSITE" id="PS01124">
    <property type="entry name" value="HTH_ARAC_FAMILY_2"/>
    <property type="match status" value="1"/>
</dbReference>
<accession>A0A418VQ55</accession>
<dbReference type="Gene3D" id="1.10.10.60">
    <property type="entry name" value="Homeodomain-like"/>
    <property type="match status" value="1"/>
</dbReference>
<name>A0A418VQ55_9PROT</name>
<dbReference type="PROSITE" id="PS00041">
    <property type="entry name" value="HTH_ARAC_FAMILY_1"/>
    <property type="match status" value="1"/>
</dbReference>
<keyword evidence="1" id="KW-0805">Transcription regulation</keyword>
<evidence type="ECO:0000256" key="2">
    <source>
        <dbReference type="ARBA" id="ARBA00023125"/>
    </source>
</evidence>
<comment type="caution">
    <text evidence="5">The sequence shown here is derived from an EMBL/GenBank/DDBJ whole genome shotgun (WGS) entry which is preliminary data.</text>
</comment>
<dbReference type="InterPro" id="IPR035418">
    <property type="entry name" value="AraC-bd_2"/>
</dbReference>
<gene>
    <name evidence="5" type="ORF">D3877_25230</name>
</gene>
<keyword evidence="2" id="KW-0238">DNA-binding</keyword>
<dbReference type="InterPro" id="IPR018062">
    <property type="entry name" value="HTH_AraC-typ_CS"/>
</dbReference>
<dbReference type="RefSeq" id="WP_238475081.1">
    <property type="nucleotide sequence ID" value="NZ_QYUL01000004.1"/>
</dbReference>
<dbReference type="SUPFAM" id="SSF46689">
    <property type="entry name" value="Homeodomain-like"/>
    <property type="match status" value="1"/>
</dbReference>